<evidence type="ECO:0000313" key="9">
    <source>
        <dbReference type="Proteomes" id="UP000479226"/>
    </source>
</evidence>
<dbReference type="Gene3D" id="3.30.460.10">
    <property type="entry name" value="Beta Polymerase, domain 2"/>
    <property type="match status" value="1"/>
</dbReference>
<protein>
    <recommendedName>
        <fullName evidence="6 7">Dephospho-CoA kinase</fullName>
        <ecNumber evidence="6 7">2.7.1.24</ecNumber>
    </recommendedName>
    <alternativeName>
        <fullName evidence="6">Dephosphocoenzyme A kinase</fullName>
    </alternativeName>
</protein>
<comment type="subcellular location">
    <subcellularLocation>
        <location evidence="6">Cytoplasm</location>
    </subcellularLocation>
</comment>
<evidence type="ECO:0000256" key="4">
    <source>
        <dbReference type="ARBA" id="ARBA00022741"/>
    </source>
</evidence>
<dbReference type="Gene3D" id="3.40.50.300">
    <property type="entry name" value="P-loop containing nucleotide triphosphate hydrolases"/>
    <property type="match status" value="1"/>
</dbReference>
<dbReference type="NCBIfam" id="NF002879">
    <property type="entry name" value="PRK03333.1"/>
    <property type="match status" value="1"/>
</dbReference>
<accession>A0ABX0D6S2</accession>
<name>A0ABX0D6S2_9MICC</name>
<evidence type="ECO:0000256" key="3">
    <source>
        <dbReference type="ARBA" id="ARBA00022490"/>
    </source>
</evidence>
<dbReference type="EC" id="2.7.1.24" evidence="6 7"/>
<evidence type="ECO:0000256" key="1">
    <source>
        <dbReference type="ARBA" id="ARBA00008826"/>
    </source>
</evidence>
<evidence type="ECO:0000313" key="8">
    <source>
        <dbReference type="EMBL" id="NGN82571.1"/>
    </source>
</evidence>
<comment type="similarity">
    <text evidence="1">In the N-terminal section; belongs to the CoaE family.</text>
</comment>
<comment type="similarity">
    <text evidence="2">In the C-terminal section; belongs to the UPF0157 (GrpB) family.</text>
</comment>
<dbReference type="EMBL" id="JAAKZI010000004">
    <property type="protein sequence ID" value="NGN82571.1"/>
    <property type="molecule type" value="Genomic_DNA"/>
</dbReference>
<dbReference type="GO" id="GO:0004140">
    <property type="term" value="F:dephospho-CoA kinase activity"/>
    <property type="evidence" value="ECO:0007669"/>
    <property type="project" value="UniProtKB-EC"/>
</dbReference>
<keyword evidence="6 8" id="KW-0418">Kinase</keyword>
<evidence type="ECO:0000256" key="7">
    <source>
        <dbReference type="NCBIfam" id="TIGR00152"/>
    </source>
</evidence>
<dbReference type="NCBIfam" id="TIGR00152">
    <property type="entry name" value="dephospho-CoA kinase"/>
    <property type="match status" value="1"/>
</dbReference>
<evidence type="ECO:0000256" key="2">
    <source>
        <dbReference type="ARBA" id="ARBA00011058"/>
    </source>
</evidence>
<feature type="binding site" evidence="6">
    <location>
        <begin position="11"/>
        <end position="16"/>
    </location>
    <ligand>
        <name>ATP</name>
        <dbReference type="ChEBI" id="CHEBI:30616"/>
    </ligand>
</feature>
<dbReference type="Pfam" id="PF04229">
    <property type="entry name" value="GrpB"/>
    <property type="match status" value="1"/>
</dbReference>
<keyword evidence="9" id="KW-1185">Reference proteome</keyword>
<keyword evidence="6" id="KW-0173">Coenzyme A biosynthesis</keyword>
<dbReference type="InterPro" id="IPR001977">
    <property type="entry name" value="Depp_CoAkinase"/>
</dbReference>
<dbReference type="CDD" id="cd02022">
    <property type="entry name" value="DPCK"/>
    <property type="match status" value="1"/>
</dbReference>
<keyword evidence="6 8" id="KW-0808">Transferase</keyword>
<evidence type="ECO:0000256" key="5">
    <source>
        <dbReference type="ARBA" id="ARBA00022840"/>
    </source>
</evidence>
<comment type="pathway">
    <text evidence="6">Cofactor biosynthesis; coenzyme A biosynthesis; CoA from (R)-pantothenate: step 5/5.</text>
</comment>
<dbReference type="PANTHER" id="PTHR10695">
    <property type="entry name" value="DEPHOSPHO-COA KINASE-RELATED"/>
    <property type="match status" value="1"/>
</dbReference>
<dbReference type="InterPro" id="IPR027417">
    <property type="entry name" value="P-loop_NTPase"/>
</dbReference>
<sequence length="404" mass="41905">MLSIGLTGGIASGKSLLSARFRELGAVVIDADQLARDVVAPGTPGLAAVAAEFGPAVLAGNGSLDRPALGAVVFADPDKLKALNAIVHPLVRAAAAALKQGAGPGAVVVQDIPLLVETGQEASFHLVVVVDAPAAVRRERMVSRRGMSVADADARMAAQLGDEQRRAAADVVLSNTGMPEEVLAQVDVLWHQRLVPFARNLAAGVPAPTAGPPVIVEPDSAWPAQAARLAGRIRHAVGSSALGVDHIGSTSVPGLAAKDVLDLQLRVHSLAAADAVADELAGAGFPRRAGEWWDTGHDFGGGHTGERWAKRLHNAADPGRPVNLHVRVDGSPGAVLALAFRDWLRADTHVRLRYESFKRGLAAEHSADATTAAYADAKEPWFAAALPELAAWMSATGWAAPGRQ</sequence>
<dbReference type="Pfam" id="PF01121">
    <property type="entry name" value="CoaE"/>
    <property type="match status" value="1"/>
</dbReference>
<keyword evidence="3 6" id="KW-0963">Cytoplasm</keyword>
<dbReference type="PANTHER" id="PTHR10695:SF46">
    <property type="entry name" value="BIFUNCTIONAL COENZYME A SYNTHASE-RELATED"/>
    <property type="match status" value="1"/>
</dbReference>
<keyword evidence="4 6" id="KW-0547">Nucleotide-binding</keyword>
<comment type="function">
    <text evidence="6">Catalyzes the phosphorylation of the 3'-hydroxyl group of dephosphocoenzyme A to form coenzyme A.</text>
</comment>
<comment type="caution">
    <text evidence="8">The sequence shown here is derived from an EMBL/GenBank/DDBJ whole genome shotgun (WGS) entry which is preliminary data.</text>
</comment>
<dbReference type="SUPFAM" id="SSF81301">
    <property type="entry name" value="Nucleotidyltransferase"/>
    <property type="match status" value="1"/>
</dbReference>
<evidence type="ECO:0000256" key="6">
    <source>
        <dbReference type="HAMAP-Rule" id="MF_00376"/>
    </source>
</evidence>
<gene>
    <name evidence="6" type="primary">coaE</name>
    <name evidence="8" type="ORF">G6N77_03710</name>
</gene>
<keyword evidence="5 6" id="KW-0067">ATP-binding</keyword>
<dbReference type="PROSITE" id="PS51219">
    <property type="entry name" value="DPCK"/>
    <property type="match status" value="1"/>
</dbReference>
<dbReference type="RefSeq" id="WP_165180670.1">
    <property type="nucleotide sequence ID" value="NZ_JAAKZI010000004.1"/>
</dbReference>
<proteinExistence type="inferred from homology"/>
<comment type="similarity">
    <text evidence="6">Belongs to the CoaE family.</text>
</comment>
<dbReference type="InterPro" id="IPR043519">
    <property type="entry name" value="NT_sf"/>
</dbReference>
<organism evidence="8 9">
    <name type="scientific">Arthrobacter silviterrae</name>
    <dbReference type="NCBI Taxonomy" id="2026658"/>
    <lineage>
        <taxon>Bacteria</taxon>
        <taxon>Bacillati</taxon>
        <taxon>Actinomycetota</taxon>
        <taxon>Actinomycetes</taxon>
        <taxon>Micrococcales</taxon>
        <taxon>Micrococcaceae</taxon>
        <taxon>Arthrobacter</taxon>
    </lineage>
</organism>
<dbReference type="HAMAP" id="MF_00376">
    <property type="entry name" value="Dephospho_CoA_kinase"/>
    <property type="match status" value="1"/>
</dbReference>
<dbReference type="SUPFAM" id="SSF52540">
    <property type="entry name" value="P-loop containing nucleoside triphosphate hydrolases"/>
    <property type="match status" value="1"/>
</dbReference>
<dbReference type="Proteomes" id="UP000479226">
    <property type="component" value="Unassembled WGS sequence"/>
</dbReference>
<dbReference type="InterPro" id="IPR007344">
    <property type="entry name" value="GrpB/CoaE"/>
</dbReference>
<comment type="catalytic activity">
    <reaction evidence="6">
        <text>3'-dephospho-CoA + ATP = ADP + CoA + H(+)</text>
        <dbReference type="Rhea" id="RHEA:18245"/>
        <dbReference type="ChEBI" id="CHEBI:15378"/>
        <dbReference type="ChEBI" id="CHEBI:30616"/>
        <dbReference type="ChEBI" id="CHEBI:57287"/>
        <dbReference type="ChEBI" id="CHEBI:57328"/>
        <dbReference type="ChEBI" id="CHEBI:456216"/>
        <dbReference type="EC" id="2.7.1.24"/>
    </reaction>
</comment>
<reference evidence="8 9" key="1">
    <citation type="submission" date="2020-02" db="EMBL/GenBank/DDBJ databases">
        <title>Genome sequence of the type strain DSM 27180 of Arthrobacter silviterrae.</title>
        <authorList>
            <person name="Gao J."/>
            <person name="Sun J."/>
        </authorList>
    </citation>
    <scope>NUCLEOTIDE SEQUENCE [LARGE SCALE GENOMIC DNA]</scope>
    <source>
        <strain evidence="8 9">DSM 27180</strain>
    </source>
</reference>